<dbReference type="Pfam" id="PF04149">
    <property type="entry name" value="DUF397"/>
    <property type="match status" value="1"/>
</dbReference>
<evidence type="ECO:0000313" key="2">
    <source>
        <dbReference type="EMBL" id="MBB5494049.1"/>
    </source>
</evidence>
<comment type="caution">
    <text evidence="2">The sequence shown here is derived from an EMBL/GenBank/DDBJ whole genome shotgun (WGS) entry which is preliminary data.</text>
</comment>
<evidence type="ECO:0000313" key="3">
    <source>
        <dbReference type="Proteomes" id="UP000579647"/>
    </source>
</evidence>
<name>A0A840WAL6_9ACTN</name>
<dbReference type="Proteomes" id="UP000579647">
    <property type="component" value="Unassembled WGS sequence"/>
</dbReference>
<dbReference type="InterPro" id="IPR007278">
    <property type="entry name" value="DUF397"/>
</dbReference>
<dbReference type="EMBL" id="JACHDO010000001">
    <property type="protein sequence ID" value="MBB5494049.1"/>
    <property type="molecule type" value="Genomic_DNA"/>
</dbReference>
<accession>A0A840WAL6</accession>
<organism evidence="2 3">
    <name type="scientific">Nocardiopsis metallicus</name>
    <dbReference type="NCBI Taxonomy" id="179819"/>
    <lineage>
        <taxon>Bacteria</taxon>
        <taxon>Bacillati</taxon>
        <taxon>Actinomycetota</taxon>
        <taxon>Actinomycetes</taxon>
        <taxon>Streptosporangiales</taxon>
        <taxon>Nocardiopsidaceae</taxon>
        <taxon>Nocardiopsis</taxon>
    </lineage>
</organism>
<feature type="domain" description="DUF397" evidence="1">
    <location>
        <begin position="9"/>
        <end position="61"/>
    </location>
</feature>
<evidence type="ECO:0000259" key="1">
    <source>
        <dbReference type="Pfam" id="PF04149"/>
    </source>
</evidence>
<protein>
    <recommendedName>
        <fullName evidence="1">DUF397 domain-containing protein</fullName>
    </recommendedName>
</protein>
<dbReference type="AlphaFoldDB" id="A0A840WAL6"/>
<reference evidence="2 3" key="1">
    <citation type="submission" date="2020-08" db="EMBL/GenBank/DDBJ databases">
        <title>Sequencing the genomes of 1000 actinobacteria strains.</title>
        <authorList>
            <person name="Klenk H.-P."/>
        </authorList>
    </citation>
    <scope>NUCLEOTIDE SEQUENCE [LARGE SCALE GENOMIC DNA]</scope>
    <source>
        <strain evidence="2 3">DSM 44598</strain>
    </source>
</reference>
<sequence length="62" mass="6486">MNPLFKDADFRKASGSGTGDCVEVAITEHTTDVVGLRDSKNPRSTVLVIAPGEWLALTGGAL</sequence>
<proteinExistence type="predicted"/>
<dbReference type="RefSeq" id="WP_184367107.1">
    <property type="nucleotide sequence ID" value="NZ_BAAAKM010000146.1"/>
</dbReference>
<keyword evidence="3" id="KW-1185">Reference proteome</keyword>
<gene>
    <name evidence="2" type="ORF">HNR07_005186</name>
</gene>